<comment type="caution">
    <text evidence="3">The sequence shown here is derived from an EMBL/GenBank/DDBJ whole genome shotgun (WGS) entry which is preliminary data.</text>
</comment>
<feature type="region of interest" description="Disordered" evidence="1">
    <location>
        <begin position="200"/>
        <end position="225"/>
    </location>
</feature>
<evidence type="ECO:0000256" key="1">
    <source>
        <dbReference type="SAM" id="MobiDB-lite"/>
    </source>
</evidence>
<reference evidence="3 4" key="1">
    <citation type="submission" date="2018-07" db="EMBL/GenBank/DDBJ databases">
        <title>A high quality draft genome assembly of the barn swallow (H. rustica rustica).</title>
        <authorList>
            <person name="Formenti G."/>
            <person name="Chiara M."/>
            <person name="Poveda L."/>
            <person name="Francoijs K.-J."/>
            <person name="Bonisoli-Alquati A."/>
            <person name="Canova L."/>
            <person name="Gianfranceschi L."/>
            <person name="Horner D.S."/>
            <person name="Saino N."/>
        </authorList>
    </citation>
    <scope>NUCLEOTIDE SEQUENCE [LARGE SCALE GENOMIC DNA]</scope>
    <source>
        <strain evidence="3">Chelidonia</strain>
        <tissue evidence="3">Blood</tissue>
    </source>
</reference>
<dbReference type="Gene3D" id="2.30.30.10">
    <property type="entry name" value="Integrase, C-terminal domain superfamily, retroviral"/>
    <property type="match status" value="1"/>
</dbReference>
<feature type="compositionally biased region" description="Basic residues" evidence="1">
    <location>
        <begin position="215"/>
        <end position="225"/>
    </location>
</feature>
<dbReference type="SUPFAM" id="SSF47353">
    <property type="entry name" value="Retrovirus capsid dimerization domain-like"/>
    <property type="match status" value="1"/>
</dbReference>
<keyword evidence="4" id="KW-1185">Reference proteome</keyword>
<dbReference type="Gene3D" id="1.10.1200.30">
    <property type="match status" value="1"/>
</dbReference>
<feature type="domain" description="Retroviral nucleocapsid Gag protein p24 C-terminal" evidence="2">
    <location>
        <begin position="23"/>
        <end position="91"/>
    </location>
</feature>
<dbReference type="AlphaFoldDB" id="A0A3M0L181"/>
<evidence type="ECO:0000259" key="2">
    <source>
        <dbReference type="Pfam" id="PF19317"/>
    </source>
</evidence>
<dbReference type="Proteomes" id="UP000269221">
    <property type="component" value="Unassembled WGS sequence"/>
</dbReference>
<protein>
    <recommendedName>
        <fullName evidence="2">Retroviral nucleocapsid Gag protein p24 C-terminal domain-containing protein</fullName>
    </recommendedName>
</protein>
<accession>A0A3M0L181</accession>
<dbReference type="OrthoDB" id="10046159at2759"/>
<sequence length="225" mass="25069">MAVDNKNLPIQLAIQPDKSFQPYSKIKQLPSEPLVTFMERLTRAIELQVKNEGGQEQVLEEMALADANERCKAAILSLSIELAPTLHDVLQVCARKIPFIKAHQNHSSRVKLPQKAAAADTVPPVPVHGHCPREEQRVSCAISSALQQKSPDMIGKDPATRETKSPHDQVTWGRGYVYVSTPPGPKWVPPEWVKPFIPKTAKPPAEAPQVASAAWRRRKHRTFSF</sequence>
<dbReference type="GO" id="GO:0003676">
    <property type="term" value="F:nucleic acid binding"/>
    <property type="evidence" value="ECO:0007669"/>
    <property type="project" value="InterPro"/>
</dbReference>
<evidence type="ECO:0000313" key="4">
    <source>
        <dbReference type="Proteomes" id="UP000269221"/>
    </source>
</evidence>
<proteinExistence type="predicted"/>
<dbReference type="InterPro" id="IPR036862">
    <property type="entry name" value="Integrase_C_dom_sf_retrovir"/>
</dbReference>
<dbReference type="SUPFAM" id="SSF50122">
    <property type="entry name" value="DNA-binding domain of retroviral integrase"/>
    <property type="match status" value="1"/>
</dbReference>
<dbReference type="InterPro" id="IPR008916">
    <property type="entry name" value="Retrov_capsid_C"/>
</dbReference>
<gene>
    <name evidence="3" type="ORF">DUI87_03823</name>
</gene>
<dbReference type="InterPro" id="IPR045345">
    <property type="entry name" value="Gag_p24_C"/>
</dbReference>
<organism evidence="3 4">
    <name type="scientific">Hirundo rustica rustica</name>
    <dbReference type="NCBI Taxonomy" id="333673"/>
    <lineage>
        <taxon>Eukaryota</taxon>
        <taxon>Metazoa</taxon>
        <taxon>Chordata</taxon>
        <taxon>Craniata</taxon>
        <taxon>Vertebrata</taxon>
        <taxon>Euteleostomi</taxon>
        <taxon>Archelosauria</taxon>
        <taxon>Archosauria</taxon>
        <taxon>Dinosauria</taxon>
        <taxon>Saurischia</taxon>
        <taxon>Theropoda</taxon>
        <taxon>Coelurosauria</taxon>
        <taxon>Aves</taxon>
        <taxon>Neognathae</taxon>
        <taxon>Neoaves</taxon>
        <taxon>Telluraves</taxon>
        <taxon>Australaves</taxon>
        <taxon>Passeriformes</taxon>
        <taxon>Sylvioidea</taxon>
        <taxon>Hirundinidae</taxon>
        <taxon>Hirundo</taxon>
    </lineage>
</organism>
<name>A0A3M0L181_HIRRU</name>
<dbReference type="Pfam" id="PF19317">
    <property type="entry name" value="Gag_p24_C"/>
    <property type="match status" value="1"/>
</dbReference>
<dbReference type="EMBL" id="QRBI01000095">
    <property type="protein sequence ID" value="RMC19218.1"/>
    <property type="molecule type" value="Genomic_DNA"/>
</dbReference>
<evidence type="ECO:0000313" key="3">
    <source>
        <dbReference type="EMBL" id="RMC19218.1"/>
    </source>
</evidence>